<evidence type="ECO:0000313" key="2">
    <source>
        <dbReference type="WBParaSite" id="ES5_v2.g438.t1"/>
    </source>
</evidence>
<evidence type="ECO:0000313" key="1">
    <source>
        <dbReference type="Proteomes" id="UP000887579"/>
    </source>
</evidence>
<sequence length="70" mass="7745">MENQYFEDPYNSQNIQPQSVTPSPTFAATAAEHSNSNDSKTKLLDLVFDENGNIVQHIVTSNSDSNVSEQ</sequence>
<proteinExistence type="predicted"/>
<protein>
    <submittedName>
        <fullName evidence="2">Uncharacterized protein</fullName>
    </submittedName>
</protein>
<dbReference type="WBParaSite" id="ES5_v2.g438.t1">
    <property type="protein sequence ID" value="ES5_v2.g438.t1"/>
    <property type="gene ID" value="ES5_v2.g438"/>
</dbReference>
<reference evidence="2" key="1">
    <citation type="submission" date="2022-11" db="UniProtKB">
        <authorList>
            <consortium name="WormBaseParasite"/>
        </authorList>
    </citation>
    <scope>IDENTIFICATION</scope>
</reference>
<accession>A0AC34GN40</accession>
<dbReference type="Proteomes" id="UP000887579">
    <property type="component" value="Unplaced"/>
</dbReference>
<name>A0AC34GN40_9BILA</name>
<organism evidence="1 2">
    <name type="scientific">Panagrolaimus sp. ES5</name>
    <dbReference type="NCBI Taxonomy" id="591445"/>
    <lineage>
        <taxon>Eukaryota</taxon>
        <taxon>Metazoa</taxon>
        <taxon>Ecdysozoa</taxon>
        <taxon>Nematoda</taxon>
        <taxon>Chromadorea</taxon>
        <taxon>Rhabditida</taxon>
        <taxon>Tylenchina</taxon>
        <taxon>Panagrolaimomorpha</taxon>
        <taxon>Panagrolaimoidea</taxon>
        <taxon>Panagrolaimidae</taxon>
        <taxon>Panagrolaimus</taxon>
    </lineage>
</organism>